<name>D2VHS2_NAEGR</name>
<dbReference type="RefSeq" id="XP_002676467.1">
    <property type="nucleotide sequence ID" value="XM_002676421.1"/>
</dbReference>
<keyword evidence="2" id="KW-0813">Transport</keyword>
<keyword evidence="5 15" id="KW-1133">Transmembrane helix</keyword>
<evidence type="ECO:0000256" key="2">
    <source>
        <dbReference type="ARBA" id="ARBA00022448"/>
    </source>
</evidence>
<dbReference type="GeneID" id="8847618"/>
<evidence type="ECO:0000256" key="15">
    <source>
        <dbReference type="SAM" id="Phobius"/>
    </source>
</evidence>
<keyword evidence="3" id="KW-1003">Cell membrane</keyword>
<dbReference type="PANTHER" id="PTHR18966">
    <property type="entry name" value="IONOTROPIC GLUTAMATE RECEPTOR"/>
    <property type="match status" value="1"/>
</dbReference>
<evidence type="ECO:0000256" key="4">
    <source>
        <dbReference type="ARBA" id="ARBA00022692"/>
    </source>
</evidence>
<sequence>MTIRGVAIHQPPFVFINRNETSQDGRYYGFLIDIFREITSRLHNVSLELYEVEDGLFGSRQQVKTSDGTLQYVWNGMIGDLISGKAHVAVGPLSVSSVRYPVIQFTPSYLDTGLSILVPKADESDNPFSFLKPFSYEVWILILVSVFLIGIFSWIFDRLSPFGYSKLESEDNDKSNLTISSSFLNSMSTITGISGGETGRSWSTRIMMIGYFIFAMICLATYTANLAAFLTTKIQVTKITSLSDLRKYGFKFGVPANSDPAEYIKTSNEMADIRKNMILYPDLDGCVNALRKNEIEAIIWDNTIVEYVANQAPCDTLKVGELFDQKNMALAISRNMTASPDQKLMEDISVILLELRESGVVNRLFQSWWVDKGSCHSGEEEVTISSGITIHDFWGIFLLLIIFFVLAWLVLFFEMIFIKVFRKTANIRKVNKVMGSLNDCLGGTNLESDKKEEKPTFGNREMNVSLMNDGF</sequence>
<reference evidence="18 19" key="1">
    <citation type="journal article" date="2010" name="Cell">
        <title>The genome of Naegleria gruberi illuminates early eukaryotic versatility.</title>
        <authorList>
            <person name="Fritz-Laylin L.K."/>
            <person name="Prochnik S.E."/>
            <person name="Ginger M.L."/>
            <person name="Dacks J.B."/>
            <person name="Carpenter M.L."/>
            <person name="Field M.C."/>
            <person name="Kuo A."/>
            <person name="Paredez A."/>
            <person name="Chapman J."/>
            <person name="Pham J."/>
            <person name="Shu S."/>
            <person name="Neupane R."/>
            <person name="Cipriano M."/>
            <person name="Mancuso J."/>
            <person name="Tu H."/>
            <person name="Salamov A."/>
            <person name="Lindquist E."/>
            <person name="Shapiro H."/>
            <person name="Lucas S."/>
            <person name="Grigoriev I.V."/>
            <person name="Cande W.Z."/>
            <person name="Fulton C."/>
            <person name="Rokhsar D.S."/>
            <person name="Dawson S.C."/>
        </authorList>
    </citation>
    <scope>NUCLEOTIDE SEQUENCE [LARGE SCALE GENOMIC DNA]</scope>
    <source>
        <strain evidence="18 19">NEG-M</strain>
    </source>
</reference>
<keyword evidence="19" id="KW-1185">Reference proteome</keyword>
<dbReference type="PRINTS" id="PR00177">
    <property type="entry name" value="NMDARECEPTOR"/>
</dbReference>
<feature type="transmembrane region" description="Helical" evidence="15">
    <location>
        <begin position="393"/>
        <end position="418"/>
    </location>
</feature>
<feature type="binding site" evidence="12">
    <location>
        <position position="92"/>
    </location>
    <ligand>
        <name>L-glutamate</name>
        <dbReference type="ChEBI" id="CHEBI:29985"/>
    </ligand>
</feature>
<evidence type="ECO:0000256" key="1">
    <source>
        <dbReference type="ARBA" id="ARBA00004651"/>
    </source>
</evidence>
<feature type="transmembrane region" description="Helical" evidence="15">
    <location>
        <begin position="138"/>
        <end position="156"/>
    </location>
</feature>
<feature type="binding site" evidence="12">
    <location>
        <position position="301"/>
    </location>
    <ligand>
        <name>L-glutamate</name>
        <dbReference type="ChEBI" id="CHEBI:29985"/>
    </ligand>
</feature>
<dbReference type="SUPFAM" id="SSF53850">
    <property type="entry name" value="Periplasmic binding protein-like II"/>
    <property type="match status" value="1"/>
</dbReference>
<evidence type="ECO:0000313" key="19">
    <source>
        <dbReference type="Proteomes" id="UP000006671"/>
    </source>
</evidence>
<dbReference type="SMART" id="SM00918">
    <property type="entry name" value="Lig_chan-Glu_bd"/>
    <property type="match status" value="1"/>
</dbReference>
<dbReference type="Proteomes" id="UP000006671">
    <property type="component" value="Unassembled WGS sequence"/>
</dbReference>
<evidence type="ECO:0000256" key="13">
    <source>
        <dbReference type="PIRSR" id="PIRSR601508-2"/>
    </source>
</evidence>
<feature type="site" description="Interaction with the cone snail toxin Con-ikot-ikot" evidence="13">
    <location>
        <position position="265"/>
    </location>
</feature>
<evidence type="ECO:0000256" key="3">
    <source>
        <dbReference type="ARBA" id="ARBA00022475"/>
    </source>
</evidence>
<feature type="site" description="Interaction with the cone snail toxin Con-ikot-ikot" evidence="13">
    <location>
        <position position="60"/>
    </location>
</feature>
<feature type="domain" description="Ionotropic glutamate receptor L-glutamate and glycine-binding" evidence="17">
    <location>
        <begin position="12"/>
        <end position="83"/>
    </location>
</feature>
<keyword evidence="4 15" id="KW-0812">Transmembrane</keyword>
<dbReference type="SUPFAM" id="SSF81324">
    <property type="entry name" value="Voltage-gated potassium channels"/>
    <property type="match status" value="1"/>
</dbReference>
<evidence type="ECO:0000259" key="16">
    <source>
        <dbReference type="SMART" id="SM00079"/>
    </source>
</evidence>
<dbReference type="InterPro" id="IPR019594">
    <property type="entry name" value="Glu/Gly-bd"/>
</dbReference>
<evidence type="ECO:0000256" key="9">
    <source>
        <dbReference type="ARBA" id="ARBA00023180"/>
    </source>
</evidence>
<dbReference type="Gene3D" id="1.10.287.70">
    <property type="match status" value="1"/>
</dbReference>
<evidence type="ECO:0000313" key="18">
    <source>
        <dbReference type="EMBL" id="EFC43723.1"/>
    </source>
</evidence>
<evidence type="ECO:0000259" key="17">
    <source>
        <dbReference type="SMART" id="SM00918"/>
    </source>
</evidence>
<dbReference type="InterPro" id="IPR001320">
    <property type="entry name" value="Iontro_rcpt_C"/>
</dbReference>
<feature type="site" description="Crucial to convey clamshell closure to channel opening" evidence="13">
    <location>
        <position position="239"/>
    </location>
</feature>
<protein>
    <submittedName>
        <fullName evidence="18">Uncharacterized protein FM167</fullName>
    </submittedName>
</protein>
<dbReference type="Pfam" id="PF10613">
    <property type="entry name" value="Lig_chan-Glu_bd"/>
    <property type="match status" value="1"/>
</dbReference>
<feature type="domain" description="Ionotropic glutamate receptor C-terminal" evidence="16">
    <location>
        <begin position="2"/>
        <end position="371"/>
    </location>
</feature>
<dbReference type="SMART" id="SM00079">
    <property type="entry name" value="PBPe"/>
    <property type="match status" value="1"/>
</dbReference>
<dbReference type="InParanoid" id="D2VHS2"/>
<gene>
    <name evidence="18" type="primary">FM167</name>
    <name evidence="18" type="ORF">NAEGRDRAFT_58252</name>
</gene>
<evidence type="ECO:0000256" key="10">
    <source>
        <dbReference type="ARBA" id="ARBA00023286"/>
    </source>
</evidence>
<organism evidence="19">
    <name type="scientific">Naegleria gruberi</name>
    <name type="common">Amoeba</name>
    <dbReference type="NCBI Taxonomy" id="5762"/>
    <lineage>
        <taxon>Eukaryota</taxon>
        <taxon>Discoba</taxon>
        <taxon>Heterolobosea</taxon>
        <taxon>Tetramitia</taxon>
        <taxon>Eutetramitia</taxon>
        <taxon>Vahlkampfiidae</taxon>
        <taxon>Naegleria</taxon>
    </lineage>
</organism>
<dbReference type="VEuPathDB" id="AmoebaDB:NAEGRDRAFT_58252"/>
<dbReference type="OrthoDB" id="5984008at2759"/>
<dbReference type="KEGG" id="ngr:NAEGRDRAFT_58252"/>
<keyword evidence="11" id="KW-0407">Ion channel</keyword>
<keyword evidence="10" id="KW-1071">Ligand-gated ion channel</keyword>
<dbReference type="GO" id="GO:0015276">
    <property type="term" value="F:ligand-gated monoatomic ion channel activity"/>
    <property type="evidence" value="ECO:0007669"/>
    <property type="project" value="InterPro"/>
</dbReference>
<comment type="subcellular location">
    <subcellularLocation>
        <location evidence="1">Cell membrane</location>
        <topology evidence="1">Multi-pass membrane protein</topology>
    </subcellularLocation>
</comment>
<dbReference type="Pfam" id="PF00060">
    <property type="entry name" value="Lig_chan"/>
    <property type="match status" value="1"/>
</dbReference>
<evidence type="ECO:0000256" key="5">
    <source>
        <dbReference type="ARBA" id="ARBA00022989"/>
    </source>
</evidence>
<keyword evidence="8" id="KW-0675">Receptor</keyword>
<feature type="binding site" evidence="12">
    <location>
        <position position="94"/>
    </location>
    <ligand>
        <name>L-glutamate</name>
        <dbReference type="ChEBI" id="CHEBI:29985"/>
    </ligand>
</feature>
<dbReference type="GO" id="GO:0005886">
    <property type="term" value="C:plasma membrane"/>
    <property type="evidence" value="ECO:0007669"/>
    <property type="project" value="UniProtKB-SubCell"/>
</dbReference>
<feature type="binding site" evidence="12">
    <location>
        <position position="99"/>
    </location>
    <ligand>
        <name>L-glutamate</name>
        <dbReference type="ChEBI" id="CHEBI:29985"/>
    </ligand>
</feature>
<proteinExistence type="predicted"/>
<feature type="transmembrane region" description="Helical" evidence="15">
    <location>
        <begin position="208"/>
        <end position="230"/>
    </location>
</feature>
<dbReference type="eggNOG" id="KOG4440">
    <property type="taxonomic scope" value="Eukaryota"/>
</dbReference>
<evidence type="ECO:0000256" key="14">
    <source>
        <dbReference type="PIRSR" id="PIRSR601508-3"/>
    </source>
</evidence>
<keyword evidence="14" id="KW-1015">Disulfide bond</keyword>
<feature type="disulfide bond" evidence="14">
    <location>
        <begin position="314"/>
        <end position="375"/>
    </location>
</feature>
<dbReference type="GO" id="GO:0038023">
    <property type="term" value="F:signaling receptor activity"/>
    <property type="evidence" value="ECO:0007669"/>
    <property type="project" value="InterPro"/>
</dbReference>
<keyword evidence="7 15" id="KW-0472">Membrane</keyword>
<evidence type="ECO:0000256" key="11">
    <source>
        <dbReference type="ARBA" id="ARBA00023303"/>
    </source>
</evidence>
<dbReference type="Gene3D" id="3.40.190.10">
    <property type="entry name" value="Periplasmic binding protein-like II"/>
    <property type="match status" value="1"/>
</dbReference>
<dbReference type="InterPro" id="IPR001508">
    <property type="entry name" value="Iono_Glu_rcpt_met"/>
</dbReference>
<dbReference type="EMBL" id="GG738872">
    <property type="protein sequence ID" value="EFC43723.1"/>
    <property type="molecule type" value="Genomic_DNA"/>
</dbReference>
<evidence type="ECO:0000256" key="12">
    <source>
        <dbReference type="PIRSR" id="PIRSR601508-1"/>
    </source>
</evidence>
<accession>D2VHS2</accession>
<evidence type="ECO:0000256" key="6">
    <source>
        <dbReference type="ARBA" id="ARBA00023065"/>
    </source>
</evidence>
<dbReference type="AlphaFoldDB" id="D2VHS2"/>
<keyword evidence="9" id="KW-0325">Glycoprotein</keyword>
<keyword evidence="6" id="KW-0406">Ion transport</keyword>
<evidence type="ECO:0000256" key="8">
    <source>
        <dbReference type="ARBA" id="ARBA00023170"/>
    </source>
</evidence>
<evidence type="ECO:0000256" key="7">
    <source>
        <dbReference type="ARBA" id="ARBA00023136"/>
    </source>
</evidence>
<dbReference type="InterPro" id="IPR015683">
    <property type="entry name" value="Ionotropic_Glu_rcpt"/>
</dbReference>
<dbReference type="STRING" id="5762.D2VHS2"/>